<feature type="binding site" evidence="5">
    <location>
        <position position="183"/>
    </location>
    <ligand>
        <name>NADP(+)</name>
        <dbReference type="ChEBI" id="CHEBI:58349"/>
    </ligand>
</feature>
<dbReference type="GO" id="GO:0050577">
    <property type="term" value="F:GDP-L-fucose synthase activity"/>
    <property type="evidence" value="ECO:0007669"/>
    <property type="project" value="UniProtKB-UniRule"/>
</dbReference>
<evidence type="ECO:0000259" key="6">
    <source>
        <dbReference type="Pfam" id="PF01370"/>
    </source>
</evidence>
<reference evidence="7 8" key="1">
    <citation type="submission" date="2019-12" db="EMBL/GenBank/DDBJ databases">
        <title>WGS of CPCC 203550 I12A-02606.</title>
        <authorList>
            <person name="Jiang Z."/>
        </authorList>
    </citation>
    <scope>NUCLEOTIDE SEQUENCE [LARGE SCALE GENOMIC DNA]</scope>
    <source>
        <strain evidence="7 8">I12A-02606</strain>
    </source>
</reference>
<evidence type="ECO:0000313" key="8">
    <source>
        <dbReference type="Proteomes" id="UP000471126"/>
    </source>
</evidence>
<dbReference type="HAMAP" id="MF_00956">
    <property type="entry name" value="GDP_fucose_synth"/>
    <property type="match status" value="1"/>
</dbReference>
<feature type="binding site" evidence="5">
    <location>
        <position position="213"/>
    </location>
    <ligand>
        <name>substrate</name>
    </ligand>
</feature>
<evidence type="ECO:0000256" key="2">
    <source>
        <dbReference type="ARBA" id="ARBA00022857"/>
    </source>
</evidence>
<dbReference type="Proteomes" id="UP000471126">
    <property type="component" value="Unassembled WGS sequence"/>
</dbReference>
<dbReference type="GO" id="GO:0070401">
    <property type="term" value="F:NADP+ binding"/>
    <property type="evidence" value="ECO:0007669"/>
    <property type="project" value="UniProtKB-UniRule"/>
</dbReference>
<dbReference type="PANTHER" id="PTHR43238">
    <property type="entry name" value="GDP-L-FUCOSE SYNTHASE"/>
    <property type="match status" value="1"/>
</dbReference>
<protein>
    <recommendedName>
        <fullName evidence="5">GDP-L-fucose synthase</fullName>
        <ecNumber evidence="5">1.1.1.271</ecNumber>
    </recommendedName>
    <alternativeName>
        <fullName evidence="5">GDP-4-keto-6-deoxy-D-mannose-3,5-epimerase-4-reductase</fullName>
    </alternativeName>
</protein>
<organism evidence="7 8">
    <name type="scientific">Geodermatophilus normandii</name>
    <dbReference type="NCBI Taxonomy" id="1137989"/>
    <lineage>
        <taxon>Bacteria</taxon>
        <taxon>Bacillati</taxon>
        <taxon>Actinomycetota</taxon>
        <taxon>Actinomycetes</taxon>
        <taxon>Geodermatophilales</taxon>
        <taxon>Geodermatophilaceae</taxon>
        <taxon>Geodermatophilus</taxon>
    </lineage>
</organism>
<comment type="caution">
    <text evidence="7">The sequence shown here is derived from an EMBL/GenBank/DDBJ whole genome shotgun (WGS) entry which is preliminary data.</text>
</comment>
<keyword evidence="2 5" id="KW-0521">NADP</keyword>
<dbReference type="EMBL" id="JAAGWE010000012">
    <property type="protein sequence ID" value="NEM05902.1"/>
    <property type="molecule type" value="Genomic_DNA"/>
</dbReference>
<feature type="binding site" evidence="5">
    <location>
        <position position="191"/>
    </location>
    <ligand>
        <name>substrate</name>
    </ligand>
</feature>
<feature type="binding site" evidence="5">
    <location>
        <begin position="16"/>
        <end position="22"/>
    </location>
    <ligand>
        <name>NADP(+)</name>
        <dbReference type="ChEBI" id="CHEBI:58349"/>
    </ligand>
</feature>
<evidence type="ECO:0000313" key="7">
    <source>
        <dbReference type="EMBL" id="NEM05902.1"/>
    </source>
</evidence>
<feature type="site" description="Important for catalytic activity" evidence="5">
    <location>
        <position position="112"/>
    </location>
</feature>
<dbReference type="UniPathway" id="UPA00128">
    <property type="reaction ID" value="UER00191"/>
</dbReference>
<feature type="site" description="Important for catalytic activity" evidence="5">
    <location>
        <position position="114"/>
    </location>
</feature>
<comment type="caution">
    <text evidence="5">Lacks conserved residue(s) required for the propagation of feature annotation.</text>
</comment>
<keyword evidence="4 5" id="KW-0413">Isomerase</keyword>
<evidence type="ECO:0000256" key="1">
    <source>
        <dbReference type="ARBA" id="ARBA00005959"/>
    </source>
</evidence>
<dbReference type="InterPro" id="IPR001509">
    <property type="entry name" value="Epimerase_deHydtase"/>
</dbReference>
<dbReference type="RefSeq" id="WP_163476061.1">
    <property type="nucleotide sequence ID" value="NZ_JAAGWE010000012.1"/>
</dbReference>
<feature type="active site" description="Proton donor/acceptor" evidence="5">
    <location>
        <position position="141"/>
    </location>
</feature>
<comment type="similarity">
    <text evidence="1 5">Belongs to the NAD(P)-dependent epimerase/dehydratase family. Fucose synthase subfamily.</text>
</comment>
<dbReference type="SUPFAM" id="SSF51735">
    <property type="entry name" value="NAD(P)-binding Rossmann-fold domains"/>
    <property type="match status" value="1"/>
</dbReference>
<dbReference type="InterPro" id="IPR028614">
    <property type="entry name" value="GDP_fucose/colitose_synth"/>
</dbReference>
<feature type="binding site" evidence="5">
    <location>
        <position position="145"/>
    </location>
    <ligand>
        <name>NADP(+)</name>
        <dbReference type="ChEBI" id="CHEBI:58349"/>
    </ligand>
</feature>
<gene>
    <name evidence="5" type="primary">fcl</name>
    <name evidence="7" type="ORF">GCU54_07685</name>
</gene>
<proteinExistence type="inferred from homology"/>
<evidence type="ECO:0000256" key="5">
    <source>
        <dbReference type="HAMAP-Rule" id="MF_00956"/>
    </source>
</evidence>
<keyword evidence="3 5" id="KW-0560">Oxidoreductase</keyword>
<dbReference type="InterPro" id="IPR036291">
    <property type="entry name" value="NAD(P)-bd_dom_sf"/>
</dbReference>
<feature type="binding site" evidence="5">
    <location>
        <position position="206"/>
    </location>
    <ligand>
        <name>substrate</name>
    </ligand>
</feature>
<evidence type="ECO:0000256" key="4">
    <source>
        <dbReference type="ARBA" id="ARBA00023235"/>
    </source>
</evidence>
<dbReference type="PANTHER" id="PTHR43238:SF1">
    <property type="entry name" value="GDP-L-FUCOSE SYNTHASE"/>
    <property type="match status" value="1"/>
</dbReference>
<sequence>MTDADDLAGRRILVTGGRGFLGSAVVRRLESLGAEPLAVGSRQHDLTEQSAVRDMYAALAPDMVVHAAAAVGGIAANAANPGRFLYANALMGLMVLEEARVAGVDKVVMVSTTCSYPAVVPLPMREDDIWSGKPAGVTGPYGMAKRLLHEACVTYAEQYGFSSTVLVLANLYGPGDHLGATGHVVPMLIDRFLTAQRSGAPSVTNWGTGTATREFLHVDDAARAVTRALAVRTGPEPINVGTGVETSIRQLSDCIQDIVGYTGRVEWDDSKPDGQAKRYLSVERAADVLGWRAEIDLAQGLAESVHRYAEQLS</sequence>
<feature type="domain" description="NAD-dependent epimerase/dehydratase" evidence="6">
    <location>
        <begin position="12"/>
        <end position="241"/>
    </location>
</feature>
<comment type="catalytic activity">
    <reaction evidence="5">
        <text>GDP-beta-L-fucose + NADP(+) = GDP-4-dehydro-alpha-D-rhamnose + NADPH + H(+)</text>
        <dbReference type="Rhea" id="RHEA:18885"/>
        <dbReference type="ChEBI" id="CHEBI:15378"/>
        <dbReference type="ChEBI" id="CHEBI:57273"/>
        <dbReference type="ChEBI" id="CHEBI:57783"/>
        <dbReference type="ChEBI" id="CHEBI:57964"/>
        <dbReference type="ChEBI" id="CHEBI:58349"/>
        <dbReference type="EC" id="1.1.1.271"/>
    </reaction>
</comment>
<dbReference type="Gene3D" id="3.40.50.720">
    <property type="entry name" value="NAD(P)-binding Rossmann-like Domain"/>
    <property type="match status" value="1"/>
</dbReference>
<evidence type="ECO:0000256" key="3">
    <source>
        <dbReference type="ARBA" id="ARBA00023002"/>
    </source>
</evidence>
<accession>A0A6P0GF86</accession>
<dbReference type="Gene3D" id="3.90.25.10">
    <property type="entry name" value="UDP-galactose 4-epimerase, domain 1"/>
    <property type="match status" value="1"/>
</dbReference>
<dbReference type="Pfam" id="PF01370">
    <property type="entry name" value="Epimerase"/>
    <property type="match status" value="1"/>
</dbReference>
<dbReference type="GO" id="GO:0042351">
    <property type="term" value="P:'de novo' GDP-L-fucose biosynthetic process"/>
    <property type="evidence" value="ECO:0007669"/>
    <property type="project" value="UniProtKB-UniRule"/>
</dbReference>
<feature type="binding site" evidence="5">
    <location>
        <position position="273"/>
    </location>
    <ligand>
        <name>substrate</name>
    </ligand>
</feature>
<dbReference type="GO" id="GO:0016853">
    <property type="term" value="F:isomerase activity"/>
    <property type="evidence" value="ECO:0007669"/>
    <property type="project" value="UniProtKB-KW"/>
</dbReference>
<name>A0A6P0GF86_9ACTN</name>
<comment type="function">
    <text evidence="5">Catalyzes the two-step NADP-dependent conversion of GDP-4-dehydro-6-deoxy-D-mannose to GDP-fucose, involving an epimerase and a reductase reaction.</text>
</comment>
<comment type="pathway">
    <text evidence="5">Nucleotide-sugar biosynthesis; GDP-L-fucose biosynthesis via de novo pathway; GDP-L-fucose from GDP-alpha-D-mannose: step 2/2.</text>
</comment>
<dbReference type="AlphaFoldDB" id="A0A6P0GF86"/>
<dbReference type="EC" id="1.1.1.271" evidence="5"/>
<keyword evidence="5" id="KW-0511">Multifunctional enzyme</keyword>